<dbReference type="SUPFAM" id="SSF49265">
    <property type="entry name" value="Fibronectin type III"/>
    <property type="match status" value="1"/>
</dbReference>
<dbReference type="InterPro" id="IPR013783">
    <property type="entry name" value="Ig-like_fold"/>
</dbReference>
<dbReference type="Proteomes" id="UP000634805">
    <property type="component" value="Unassembled WGS sequence"/>
</dbReference>
<feature type="compositionally biased region" description="Low complexity" evidence="1">
    <location>
        <begin position="1013"/>
        <end position="1022"/>
    </location>
</feature>
<dbReference type="InterPro" id="IPR013784">
    <property type="entry name" value="Carb-bd-like_fold"/>
</dbReference>
<dbReference type="GO" id="GO:0046872">
    <property type="term" value="F:metal ion binding"/>
    <property type="evidence" value="ECO:0007669"/>
    <property type="project" value="InterPro"/>
</dbReference>
<comment type="caution">
    <text evidence="4">The sequence shown here is derived from an EMBL/GenBank/DDBJ whole genome shotgun (WGS) entry which is preliminary data.</text>
</comment>
<dbReference type="Gene3D" id="2.160.20.80">
    <property type="entry name" value="E3 ubiquitin-protein ligase SopA"/>
    <property type="match status" value="1"/>
</dbReference>
<dbReference type="InterPro" id="IPR036116">
    <property type="entry name" value="FN3_sf"/>
</dbReference>
<evidence type="ECO:0000259" key="3">
    <source>
        <dbReference type="PROSITE" id="PS50853"/>
    </source>
</evidence>
<keyword evidence="2" id="KW-0812">Transmembrane</keyword>
<dbReference type="InterPro" id="IPR003961">
    <property type="entry name" value="FN3_dom"/>
</dbReference>
<dbReference type="EMBL" id="CAJHIS010000006">
    <property type="protein sequence ID" value="CAD6492632.1"/>
    <property type="molecule type" value="Genomic_DNA"/>
</dbReference>
<feature type="region of interest" description="Disordered" evidence="1">
    <location>
        <begin position="1006"/>
        <end position="1025"/>
    </location>
</feature>
<dbReference type="Gene3D" id="2.60.40.10">
    <property type="entry name" value="Immunoglobulins"/>
    <property type="match status" value="1"/>
</dbReference>
<feature type="domain" description="Fibronectin type-III" evidence="3">
    <location>
        <begin position="364"/>
        <end position="456"/>
    </location>
</feature>
<feature type="transmembrane region" description="Helical" evidence="2">
    <location>
        <begin position="1209"/>
        <end position="1228"/>
    </location>
</feature>
<reference evidence="4" key="1">
    <citation type="submission" date="2020-10" db="EMBL/GenBank/DDBJ databases">
        <authorList>
            <person name="Hahn C.J."/>
            <person name="Laso-Perez R."/>
            <person name="Vulcano F."/>
            <person name="Vaziourakis K.-M."/>
            <person name="Stokke R."/>
            <person name="Steen I.H."/>
            <person name="Teske A."/>
            <person name="Boetius A."/>
            <person name="Liebeke M."/>
            <person name="Amann R."/>
            <person name="Knittel K."/>
        </authorList>
    </citation>
    <scope>NUCLEOTIDE SEQUENCE</scope>
    <source>
        <strain evidence="4">Gfbio:e3339647-f889-4370-9287-4fb5cb688e4c:AG392D22_GoMArc1</strain>
    </source>
</reference>
<evidence type="ECO:0000256" key="2">
    <source>
        <dbReference type="SAM" id="Phobius"/>
    </source>
</evidence>
<dbReference type="GO" id="GO:0030246">
    <property type="term" value="F:carbohydrate binding"/>
    <property type="evidence" value="ECO:0007669"/>
    <property type="project" value="InterPro"/>
</dbReference>
<dbReference type="SMART" id="SM00060">
    <property type="entry name" value="FN3"/>
    <property type="match status" value="2"/>
</dbReference>
<dbReference type="InterPro" id="IPR008963">
    <property type="entry name" value="Purple_acid_Pase-like_N"/>
</dbReference>
<dbReference type="CDD" id="cd00063">
    <property type="entry name" value="FN3"/>
    <property type="match status" value="1"/>
</dbReference>
<sequence length="1258" mass="131853">MKINTISIKVLFIGLLLSFAVQCCAATTVSIGDITADQGDTVTIPIVIDSIEGYGAGTINLAYNSTVVFVEGATGGSDSTVSGKNINNTAGLVRISAWNPGGVSGTIVFANVTIKAVGNSNDSTTLTLTVDTLQDISYNEIPVDITNGSFMITGQASTIPSSTAPAPFLISGYIYYENGTPCNNPLVNIANLNTGREWTTETNEIFNYYQRILVNGTDLNASEVLQFNVSDGIGYNTTNYAVTQSDINNGGLFEFNLTLPSLSNPPTLVEYTISNRTIAPPQTTDIDVKFSEKVTWKIAIENGGAVYDWTGTSTNPTSKQWNGTYEGNSTIVPDGTYTVNITWTNTTTGLGGQNNTETITVSKPPASITNLQNTTYEQTYINWTWTDPEDADFSKVMVYLDGTFKENVTKGIQFYNATGLTPDTEYEISTHTVGNAGNTNDTWVNHTSRTKPTPDTTAPVINTVILNTTTPNTGDAILVTVDATDDVAVTSVIVGSVEFTSQGGNIWNGTITAIEGTHSVNVSAKDAAEKTGWNNSTSYTATTPDTTAPVITDVANGTPSASSVTITWTTDEASDSVVKYGTVSGDYPYTKSNTAMVTSHSITLTGLDPSTTYYFVVSSTDASDNSAQSAEHNFTTAAWNVAANGSITGKVTDSVTKYTIEGATVTAGGAAVQTNREGDYTISLKAGTYTVSANKAGYVDPTPVSVNVAAGIQATKDFVLVRDYVELELEAGETTTKIGNVNEDISFNLTVTNHGESATYNITNSSTTANILINPITTGLLHDSNTSNIWVKINASITGSYPVTISAITGSKSAAITIVTLALNRSEAGINDSSSVTNNSKLLNGTLVQNNSAVNDSTVTSSIVDNSTVLDANVTDSFLSEDTNVTGGDVTNSTLTNATTTGTNVTGSEIEDSTTSGGTVEGSIVTGSTTTDTTVSGSKLDNVNATGSTITDVTLHNIELTNATVWNTTAGMPTVKGSETTEVTTKGVHFTKVYEDVAVANLVKNQTREQPVPADTPTTTPPDEAREVGASLTLNSSDVGNVTISRCGINPGGSTFALRGFSGNIVGDYIHITHDIPEDAEVNVTIDLYYGTDKPGDDKHITWYNETADPMVWEQLSTTKVEKIDGWYLRVTNLNHLSTFALVTSSAPSDSVSSCGGGGGGTYPLIPASSPAITSAAGTPVEEGAAAETPTPEQVMEFRAEPPSLPPPILSPIAGIVIVAVAAIFGIVMATRAAEDHKKATIGIVIVAVAAIIGMMLM</sequence>
<dbReference type="Gene3D" id="2.60.40.1120">
    <property type="entry name" value="Carboxypeptidase-like, regulatory domain"/>
    <property type="match status" value="1"/>
</dbReference>
<dbReference type="PROSITE" id="PS50853">
    <property type="entry name" value="FN3"/>
    <property type="match status" value="2"/>
</dbReference>
<dbReference type="Gene3D" id="2.60.40.680">
    <property type="match status" value="1"/>
</dbReference>
<dbReference type="Pfam" id="PF13620">
    <property type="entry name" value="CarboxypepD_reg"/>
    <property type="match status" value="1"/>
</dbReference>
<dbReference type="AlphaFoldDB" id="A0A811TAG4"/>
<evidence type="ECO:0000256" key="1">
    <source>
        <dbReference type="SAM" id="MobiDB-lite"/>
    </source>
</evidence>
<organism evidence="4 5">
    <name type="scientific">Candidatus Argoarchaeum ethanivorans</name>
    <dbReference type="NCBI Taxonomy" id="2608793"/>
    <lineage>
        <taxon>Archaea</taxon>
        <taxon>Methanobacteriati</taxon>
        <taxon>Methanobacteriota</taxon>
        <taxon>Stenosarchaea group</taxon>
        <taxon>Methanomicrobia</taxon>
        <taxon>Methanosarcinales</taxon>
        <taxon>Methanosarcinales incertae sedis</taxon>
        <taxon>GOM Arc I cluster</taxon>
        <taxon>Candidatus Argoarchaeum</taxon>
    </lineage>
</organism>
<gene>
    <name evidence="4" type="ORF">EMLJLAPB_00336</name>
</gene>
<proteinExistence type="predicted"/>
<accession>A0A811TAG4</accession>
<dbReference type="Gene3D" id="2.60.40.380">
    <property type="entry name" value="Purple acid phosphatase-like, N-terminal"/>
    <property type="match status" value="1"/>
</dbReference>
<feature type="compositionally biased region" description="Low complexity" evidence="1">
    <location>
        <begin position="922"/>
        <end position="935"/>
    </location>
</feature>
<keyword evidence="2" id="KW-1133">Transmembrane helix</keyword>
<dbReference type="SUPFAM" id="SSF49452">
    <property type="entry name" value="Starch-binding domain-like"/>
    <property type="match status" value="1"/>
</dbReference>
<feature type="region of interest" description="Disordered" evidence="1">
    <location>
        <begin position="899"/>
        <end position="935"/>
    </location>
</feature>
<evidence type="ECO:0000313" key="4">
    <source>
        <dbReference type="EMBL" id="CAD6492632.1"/>
    </source>
</evidence>
<dbReference type="SUPFAM" id="SSF49363">
    <property type="entry name" value="Purple acid phosphatase, N-terminal domain"/>
    <property type="match status" value="1"/>
</dbReference>
<name>A0A811TAG4_9EURY</name>
<keyword evidence="2" id="KW-0472">Membrane</keyword>
<evidence type="ECO:0000313" key="5">
    <source>
        <dbReference type="Proteomes" id="UP000634805"/>
    </source>
</evidence>
<dbReference type="Pfam" id="PF16656">
    <property type="entry name" value="Pur_ac_phosph_N"/>
    <property type="match status" value="1"/>
</dbReference>
<feature type="compositionally biased region" description="Low complexity" evidence="1">
    <location>
        <begin position="899"/>
        <end position="908"/>
    </location>
</feature>
<dbReference type="InterPro" id="IPR008965">
    <property type="entry name" value="CBM2/CBM3_carb-bd_dom_sf"/>
</dbReference>
<dbReference type="SUPFAM" id="SSF141571">
    <property type="entry name" value="Pentapeptide repeat-like"/>
    <property type="match status" value="1"/>
</dbReference>
<feature type="transmembrane region" description="Helical" evidence="2">
    <location>
        <begin position="1240"/>
        <end position="1257"/>
    </location>
</feature>
<protein>
    <recommendedName>
        <fullName evidence="3">Fibronectin type-III domain-containing protein</fullName>
    </recommendedName>
</protein>
<dbReference type="SUPFAM" id="SSF49384">
    <property type="entry name" value="Carbohydrate-binding domain"/>
    <property type="match status" value="1"/>
</dbReference>
<dbReference type="InterPro" id="IPR015914">
    <property type="entry name" value="PAPs_N"/>
</dbReference>
<feature type="domain" description="Fibronectin type-III" evidence="3">
    <location>
        <begin position="548"/>
        <end position="639"/>
    </location>
</feature>
<dbReference type="GO" id="GO:0003993">
    <property type="term" value="F:acid phosphatase activity"/>
    <property type="evidence" value="ECO:0007669"/>
    <property type="project" value="InterPro"/>
</dbReference>